<dbReference type="PANTHER" id="PTHR32108">
    <property type="entry name" value="DNA-DIRECTED RNA POLYMERASE SUBUNIT ALPHA"/>
    <property type="match status" value="1"/>
</dbReference>
<dbReference type="Proteomes" id="UP000325315">
    <property type="component" value="Unassembled WGS sequence"/>
</dbReference>
<dbReference type="PANTHER" id="PTHR32108:SF5">
    <property type="entry name" value="DYNACTIN SUBUNIT 1-LIKE"/>
    <property type="match status" value="1"/>
</dbReference>
<protein>
    <submittedName>
        <fullName evidence="2">Uncharacterized protein</fullName>
    </submittedName>
</protein>
<comment type="caution">
    <text evidence="2">The sequence shown here is derived from an EMBL/GenBank/DDBJ whole genome shotgun (WGS) entry which is preliminary data.</text>
</comment>
<proteinExistence type="predicted"/>
<feature type="region of interest" description="Disordered" evidence="1">
    <location>
        <begin position="1"/>
        <end position="44"/>
    </location>
</feature>
<dbReference type="EMBL" id="SMMG02000003">
    <property type="protein sequence ID" value="KAA3480309.1"/>
    <property type="molecule type" value="Genomic_DNA"/>
</dbReference>
<evidence type="ECO:0000313" key="2">
    <source>
        <dbReference type="EMBL" id="KAA3480309.1"/>
    </source>
</evidence>
<gene>
    <name evidence="2" type="ORF">EPI10_020755</name>
</gene>
<accession>A0A5B6WEZ2</accession>
<name>A0A5B6WEZ2_9ROSI</name>
<evidence type="ECO:0000256" key="1">
    <source>
        <dbReference type="SAM" id="MobiDB-lite"/>
    </source>
</evidence>
<evidence type="ECO:0000313" key="3">
    <source>
        <dbReference type="Proteomes" id="UP000325315"/>
    </source>
</evidence>
<organism evidence="2 3">
    <name type="scientific">Gossypium australe</name>
    <dbReference type="NCBI Taxonomy" id="47621"/>
    <lineage>
        <taxon>Eukaryota</taxon>
        <taxon>Viridiplantae</taxon>
        <taxon>Streptophyta</taxon>
        <taxon>Embryophyta</taxon>
        <taxon>Tracheophyta</taxon>
        <taxon>Spermatophyta</taxon>
        <taxon>Magnoliopsida</taxon>
        <taxon>eudicotyledons</taxon>
        <taxon>Gunneridae</taxon>
        <taxon>Pentapetalae</taxon>
        <taxon>rosids</taxon>
        <taxon>malvids</taxon>
        <taxon>Malvales</taxon>
        <taxon>Malvaceae</taxon>
        <taxon>Malvoideae</taxon>
        <taxon>Gossypium</taxon>
    </lineage>
</organism>
<feature type="compositionally biased region" description="Basic residues" evidence="1">
    <location>
        <begin position="22"/>
        <end position="33"/>
    </location>
</feature>
<reference evidence="2" key="1">
    <citation type="submission" date="2019-08" db="EMBL/GenBank/DDBJ databases">
        <authorList>
            <person name="Liu F."/>
        </authorList>
    </citation>
    <scope>NUCLEOTIDE SEQUENCE [LARGE SCALE GENOMIC DNA]</scope>
    <source>
        <strain evidence="2">PA1801</strain>
        <tissue evidence="2">Leaf</tissue>
    </source>
</reference>
<keyword evidence="3" id="KW-1185">Reference proteome</keyword>
<dbReference type="AlphaFoldDB" id="A0A5B6WEZ2"/>
<sequence length="234" mass="26603">MNNKELEFSEGGSGKEVYARQKDHHHPTKKHERRNTNGAKGHNPETCFFPYKDNKRVPWNYGCNVTTPGGEILANDSKDDPNEGSYTRSGRCFDSVNVKIEPVKSNTLAVEREKEPETLINEPVKEEEVKEFLKFLKHSEYSMVEQLRKQSACISILALLLSSEVHRKALMKVANETYDAKDMSVNKLDHLVNNISADNFIYFSDDEIPPRGMGSTKALHITTRCKGYTLPIQI</sequence>
<dbReference type="OrthoDB" id="1272705at2759"/>